<dbReference type="SUPFAM" id="SSF88659">
    <property type="entry name" value="Sigma3 and sigma4 domains of RNA polymerase sigma factors"/>
    <property type="match status" value="1"/>
</dbReference>
<dbReference type="InterPro" id="IPR013325">
    <property type="entry name" value="RNA_pol_sigma_r2"/>
</dbReference>
<evidence type="ECO:0000259" key="7">
    <source>
        <dbReference type="Pfam" id="PF04542"/>
    </source>
</evidence>
<protein>
    <submittedName>
        <fullName evidence="9">Putative ECF RNA polymerase sigma factor SigI</fullName>
    </submittedName>
</protein>
<keyword evidence="4" id="KW-0731">Sigma factor</keyword>
<keyword evidence="5" id="KW-0804">Transcription</keyword>
<keyword evidence="10" id="KW-1185">Reference proteome</keyword>
<dbReference type="EMBL" id="CP045529">
    <property type="protein sequence ID" value="QFU99655.1"/>
    <property type="molecule type" value="Genomic_DNA"/>
</dbReference>
<dbReference type="InterPro" id="IPR013249">
    <property type="entry name" value="RNA_pol_sigma70_r4_t2"/>
</dbReference>
<dbReference type="Proteomes" id="UP000326702">
    <property type="component" value="Chromosome"/>
</dbReference>
<dbReference type="Gene3D" id="1.10.10.10">
    <property type="entry name" value="Winged helix-like DNA-binding domain superfamily/Winged helix DNA-binding domain"/>
    <property type="match status" value="1"/>
</dbReference>
<feature type="domain" description="RNA polymerase sigma-70 region 2" evidence="7">
    <location>
        <begin position="27"/>
        <end position="89"/>
    </location>
</feature>
<dbReference type="GO" id="GO:0016987">
    <property type="term" value="F:sigma factor activity"/>
    <property type="evidence" value="ECO:0007669"/>
    <property type="project" value="UniProtKB-KW"/>
</dbReference>
<accession>A0A5P9QGS9</accession>
<dbReference type="InterPro" id="IPR013324">
    <property type="entry name" value="RNA_pol_sigma_r3/r4-like"/>
</dbReference>
<evidence type="ECO:0000313" key="10">
    <source>
        <dbReference type="Proteomes" id="UP000326702"/>
    </source>
</evidence>
<name>A0A5P9QGS9_9MICO</name>
<evidence type="ECO:0000256" key="5">
    <source>
        <dbReference type="ARBA" id="ARBA00023163"/>
    </source>
</evidence>
<dbReference type="GO" id="GO:0003677">
    <property type="term" value="F:DNA binding"/>
    <property type="evidence" value="ECO:0007669"/>
    <property type="project" value="InterPro"/>
</dbReference>
<dbReference type="InterPro" id="IPR036388">
    <property type="entry name" value="WH-like_DNA-bd_sf"/>
</dbReference>
<organism evidence="9 10">
    <name type="scientific">Luteimicrobium xylanilyticum</name>
    <dbReference type="NCBI Taxonomy" id="1133546"/>
    <lineage>
        <taxon>Bacteria</taxon>
        <taxon>Bacillati</taxon>
        <taxon>Actinomycetota</taxon>
        <taxon>Actinomycetes</taxon>
        <taxon>Micrococcales</taxon>
        <taxon>Luteimicrobium</taxon>
    </lineage>
</organism>
<evidence type="ECO:0000256" key="2">
    <source>
        <dbReference type="ARBA" id="ARBA00011344"/>
    </source>
</evidence>
<dbReference type="Gene3D" id="1.10.1740.10">
    <property type="match status" value="1"/>
</dbReference>
<dbReference type="RefSeq" id="WP_051136314.1">
    <property type="nucleotide sequence ID" value="NZ_BAABIH010000016.1"/>
</dbReference>
<dbReference type="KEGG" id="lxl:KDY119_03190"/>
<sequence length="340" mass="36091">MTSRSTSPTSAAGPDRPDDDWLAQQFEAQRGRLRAVATRMLGDGAEAEDAVQEAWFRLQRTGGDAIDNLSGWLTTVVSRVCLDHLRSRAARREDAWAPVEETAAVRPDATAPEPEGAALEADAVGAALQVVLDTLAPAERLAFVLHDLFGVPFEQIAPIVERTPEATRQLASRARRRVRGSAFASGEAAVGPDGVEHVEAPTLPADRARQREVVEAFLAASREGRFEDLLQVLDPDVVLHADPVAVEATARVVAQGLPAPVLSAEAHGAFAVATAFVGRALAARVALIDGEVGAAFVFQGQVRSTFAVRVRDDRVVAVDVCGDPVALAAKDVVLLEVTPR</sequence>
<feature type="compositionally biased region" description="Polar residues" evidence="6">
    <location>
        <begin position="1"/>
        <end position="10"/>
    </location>
</feature>
<dbReference type="SUPFAM" id="SSF54427">
    <property type="entry name" value="NTF2-like"/>
    <property type="match status" value="1"/>
</dbReference>
<gene>
    <name evidence="9" type="ORF">KDY119_03190</name>
</gene>
<comment type="subunit">
    <text evidence="2">Interacts transiently with the RNA polymerase catalytic core formed by RpoA, RpoB, RpoC and RpoZ (2 alpha, 1 beta, 1 beta' and 1 omega subunit) to form the RNA polymerase holoenzyme that can initiate transcription.</text>
</comment>
<dbReference type="GO" id="GO:0006352">
    <property type="term" value="P:DNA-templated transcription initiation"/>
    <property type="evidence" value="ECO:0007669"/>
    <property type="project" value="InterPro"/>
</dbReference>
<feature type="region of interest" description="Disordered" evidence="6">
    <location>
        <begin position="1"/>
        <end position="20"/>
    </location>
</feature>
<evidence type="ECO:0000259" key="8">
    <source>
        <dbReference type="Pfam" id="PF08281"/>
    </source>
</evidence>
<dbReference type="PANTHER" id="PTHR30173">
    <property type="entry name" value="SIGMA 19 FACTOR"/>
    <property type="match status" value="1"/>
</dbReference>
<dbReference type="Pfam" id="PF04542">
    <property type="entry name" value="Sigma70_r2"/>
    <property type="match status" value="1"/>
</dbReference>
<evidence type="ECO:0000256" key="6">
    <source>
        <dbReference type="SAM" id="MobiDB-lite"/>
    </source>
</evidence>
<evidence type="ECO:0000256" key="3">
    <source>
        <dbReference type="ARBA" id="ARBA00023015"/>
    </source>
</evidence>
<keyword evidence="3" id="KW-0805">Transcription regulation</keyword>
<dbReference type="SUPFAM" id="SSF88946">
    <property type="entry name" value="Sigma2 domain of RNA polymerase sigma factors"/>
    <property type="match status" value="1"/>
</dbReference>
<evidence type="ECO:0000256" key="4">
    <source>
        <dbReference type="ARBA" id="ARBA00023082"/>
    </source>
</evidence>
<reference evidence="9 10" key="1">
    <citation type="submission" date="2019-10" db="EMBL/GenBank/DDBJ databases">
        <title>Genome sequence of Luteimicrobium xylanilyticum HY-24.</title>
        <authorList>
            <person name="Kim D.Y."/>
            <person name="Park H.-Y."/>
        </authorList>
    </citation>
    <scope>NUCLEOTIDE SEQUENCE [LARGE SCALE GENOMIC DNA]</scope>
    <source>
        <strain evidence="9 10">HY-24</strain>
    </source>
</reference>
<dbReference type="InterPro" id="IPR007627">
    <property type="entry name" value="RNA_pol_sigma70_r2"/>
</dbReference>
<feature type="domain" description="RNA polymerase sigma factor 70 region 4 type 2" evidence="8">
    <location>
        <begin position="127"/>
        <end position="177"/>
    </location>
</feature>
<dbReference type="InterPro" id="IPR032710">
    <property type="entry name" value="NTF2-like_dom_sf"/>
</dbReference>
<dbReference type="AlphaFoldDB" id="A0A5P9QGS9"/>
<dbReference type="Pfam" id="PF08281">
    <property type="entry name" value="Sigma70_r4_2"/>
    <property type="match status" value="1"/>
</dbReference>
<dbReference type="InterPro" id="IPR014284">
    <property type="entry name" value="RNA_pol_sigma-70_dom"/>
</dbReference>
<evidence type="ECO:0000313" key="9">
    <source>
        <dbReference type="EMBL" id="QFU99655.1"/>
    </source>
</evidence>
<evidence type="ECO:0000256" key="1">
    <source>
        <dbReference type="ARBA" id="ARBA00010641"/>
    </source>
</evidence>
<dbReference type="NCBIfam" id="TIGR02937">
    <property type="entry name" value="sigma70-ECF"/>
    <property type="match status" value="1"/>
</dbReference>
<comment type="similarity">
    <text evidence="1">Belongs to the sigma-70 factor family. ECF subfamily.</text>
</comment>
<proteinExistence type="inferred from homology"/>
<dbReference type="InterPro" id="IPR052704">
    <property type="entry name" value="ECF_Sigma-70_Domain"/>
</dbReference>
<dbReference type="PANTHER" id="PTHR30173:SF43">
    <property type="entry name" value="ECF RNA POLYMERASE SIGMA FACTOR SIGI-RELATED"/>
    <property type="match status" value="1"/>
</dbReference>